<keyword evidence="3" id="KW-1185">Reference proteome</keyword>
<reference evidence="3" key="1">
    <citation type="submission" date="2023-07" db="EMBL/GenBank/DDBJ databases">
        <authorList>
            <person name="Yue Y."/>
        </authorList>
    </citation>
    <scope>NUCLEOTIDE SEQUENCE [LARGE SCALE GENOMIC DNA]</scope>
    <source>
        <strain evidence="3">D23</strain>
    </source>
</reference>
<feature type="domain" description="Lipid/polyisoprenoid-binding YceI-like" evidence="1">
    <location>
        <begin position="75"/>
        <end position="192"/>
    </location>
</feature>
<comment type="caution">
    <text evidence="2">The sequence shown here is derived from an EMBL/GenBank/DDBJ whole genome shotgun (WGS) entry which is preliminary data.</text>
</comment>
<evidence type="ECO:0000313" key="2">
    <source>
        <dbReference type="EMBL" id="MCA0132291.1"/>
    </source>
</evidence>
<dbReference type="InterPro" id="IPR007372">
    <property type="entry name" value="Lipid/polyisoprenoid-bd_YceI"/>
</dbReference>
<protein>
    <submittedName>
        <fullName evidence="2">YceI family protein</fullName>
    </submittedName>
</protein>
<evidence type="ECO:0000259" key="1">
    <source>
        <dbReference type="Pfam" id="PF04264"/>
    </source>
</evidence>
<name>A0ABS7XTF9_9FLAO</name>
<dbReference type="Pfam" id="PF04264">
    <property type="entry name" value="YceI"/>
    <property type="match status" value="1"/>
</dbReference>
<dbReference type="RefSeq" id="WP_224527617.1">
    <property type="nucleotide sequence ID" value="NZ_JAIUJR010000003.1"/>
</dbReference>
<dbReference type="EMBL" id="JAIUJR010000003">
    <property type="protein sequence ID" value="MCA0132291.1"/>
    <property type="molecule type" value="Genomic_DNA"/>
</dbReference>
<dbReference type="Gene3D" id="2.40.128.110">
    <property type="entry name" value="Lipid/polyisoprenoid-binding, YceI-like"/>
    <property type="match status" value="1"/>
</dbReference>
<dbReference type="Proteomes" id="UP001198901">
    <property type="component" value="Unassembled WGS sequence"/>
</dbReference>
<sequence length="198" mass="22158">MHYLLKYSGLLILKLVMVMLILHPEEKSLTVAVSPDSSLIINGKSNVNRFQCAYDISQFSDSLEIGFTSEKPLIYFSNAQLTLKNMSFNCGHKAINRDFHELLKTEQFPSINLELISAEGEPESNMINTKLNITISGISKIYDLMVEVDNTAKGILICGSLHIDINDFNLDPPKKLLGMIKVSNYINIDFNLGVKTSL</sequence>
<accession>A0ABS7XTF9</accession>
<dbReference type="SUPFAM" id="SSF101874">
    <property type="entry name" value="YceI-like"/>
    <property type="match status" value="1"/>
</dbReference>
<proteinExistence type="predicted"/>
<dbReference type="InterPro" id="IPR036761">
    <property type="entry name" value="TTHA0802/YceI-like_sf"/>
</dbReference>
<gene>
    <name evidence="2" type="ORF">LBU54_06815</name>
</gene>
<evidence type="ECO:0000313" key="3">
    <source>
        <dbReference type="Proteomes" id="UP001198901"/>
    </source>
</evidence>
<organism evidence="2 3">
    <name type="scientific">Winogradskyella alexanderae</name>
    <dbReference type="NCBI Taxonomy" id="2877123"/>
    <lineage>
        <taxon>Bacteria</taxon>
        <taxon>Pseudomonadati</taxon>
        <taxon>Bacteroidota</taxon>
        <taxon>Flavobacteriia</taxon>
        <taxon>Flavobacteriales</taxon>
        <taxon>Flavobacteriaceae</taxon>
        <taxon>Winogradskyella</taxon>
    </lineage>
</organism>